<dbReference type="InterPro" id="IPR003787">
    <property type="entry name" value="Sulphur_relay_DsrE/F-like"/>
</dbReference>
<feature type="signal peptide" evidence="1">
    <location>
        <begin position="1"/>
        <end position="19"/>
    </location>
</feature>
<evidence type="ECO:0000256" key="1">
    <source>
        <dbReference type="SAM" id="SignalP"/>
    </source>
</evidence>
<keyword evidence="1" id="KW-0732">Signal</keyword>
<gene>
    <name evidence="2" type="ORF">D9O36_06665</name>
</gene>
<dbReference type="Proteomes" id="UP000540519">
    <property type="component" value="Unassembled WGS sequence"/>
</dbReference>
<dbReference type="Gene3D" id="3.40.1260.10">
    <property type="entry name" value="DsrEFH-like"/>
    <property type="match status" value="1"/>
</dbReference>
<dbReference type="EMBL" id="RCNR01000009">
    <property type="protein sequence ID" value="MUH35514.1"/>
    <property type="molecule type" value="Genomic_DNA"/>
</dbReference>
<dbReference type="PANTHER" id="PTHR37691">
    <property type="entry name" value="BLR3518 PROTEIN"/>
    <property type="match status" value="1"/>
</dbReference>
<dbReference type="OrthoDB" id="7206705at2"/>
<sequence>MNKVTSLAFFFMATSLLTAQEWETPVIQGYGKIKYFKDVAEQPDSTLKYNLIFDVKDSGEKDGVNAGLFKIARTINMLGAAKIALENIKIVAALHGEATFVALNEEKYQEKYGKLNPNAELIRRLNEFGVKLFICAQATASRNISAEDLNPDVELALSALSVLSNYQLRGYILMP</sequence>
<proteinExistence type="predicted"/>
<dbReference type="InterPro" id="IPR027396">
    <property type="entry name" value="DsrEFH-like"/>
</dbReference>
<organism evidence="2 3">
    <name type="scientific">Zobellia amurskyensis</name>
    <dbReference type="NCBI Taxonomy" id="248905"/>
    <lineage>
        <taxon>Bacteria</taxon>
        <taxon>Pseudomonadati</taxon>
        <taxon>Bacteroidota</taxon>
        <taxon>Flavobacteriia</taxon>
        <taxon>Flavobacteriales</taxon>
        <taxon>Flavobacteriaceae</taxon>
        <taxon>Zobellia</taxon>
    </lineage>
</organism>
<evidence type="ECO:0000313" key="2">
    <source>
        <dbReference type="EMBL" id="MUH35514.1"/>
    </source>
</evidence>
<reference evidence="2 3" key="1">
    <citation type="journal article" date="2019" name="Mar. Drugs">
        <title>Comparative Genomics and CAZyme Genome Repertoires of Marine Zobellia amurskyensis KMM 3526(T) and Zobellia laminariae KMM 3676(T).</title>
        <authorList>
            <person name="Chernysheva N."/>
            <person name="Bystritskaya E."/>
            <person name="Stenkova A."/>
            <person name="Golovkin I."/>
            <person name="Nedashkovskaya O."/>
            <person name="Isaeva M."/>
        </authorList>
    </citation>
    <scope>NUCLEOTIDE SEQUENCE [LARGE SCALE GENOMIC DNA]</scope>
    <source>
        <strain evidence="2 3">KMM 3526</strain>
    </source>
</reference>
<feature type="chain" id="PRO_5031456663" description="Intracellular sulfur oxidation DsrE/DsrF family protein" evidence="1">
    <location>
        <begin position="20"/>
        <end position="175"/>
    </location>
</feature>
<dbReference type="RefSeq" id="WP_155599317.1">
    <property type="nucleotide sequence ID" value="NZ_RCNR01000009.1"/>
</dbReference>
<comment type="caution">
    <text evidence="2">The sequence shown here is derived from an EMBL/GenBank/DDBJ whole genome shotgun (WGS) entry which is preliminary data.</text>
</comment>
<name>A0A7X2ZSC8_9FLAO</name>
<dbReference type="PANTHER" id="PTHR37691:SF1">
    <property type="entry name" value="BLR3518 PROTEIN"/>
    <property type="match status" value="1"/>
</dbReference>
<evidence type="ECO:0008006" key="4">
    <source>
        <dbReference type="Google" id="ProtNLM"/>
    </source>
</evidence>
<protein>
    <recommendedName>
        <fullName evidence="4">Intracellular sulfur oxidation DsrE/DsrF family protein</fullName>
    </recommendedName>
</protein>
<dbReference type="AlphaFoldDB" id="A0A7X2ZSC8"/>
<dbReference type="SUPFAM" id="SSF75169">
    <property type="entry name" value="DsrEFH-like"/>
    <property type="match status" value="1"/>
</dbReference>
<keyword evidence="3" id="KW-1185">Reference proteome</keyword>
<evidence type="ECO:0000313" key="3">
    <source>
        <dbReference type="Proteomes" id="UP000540519"/>
    </source>
</evidence>
<dbReference type="Pfam" id="PF02635">
    <property type="entry name" value="DsrE"/>
    <property type="match status" value="1"/>
</dbReference>
<accession>A0A7X2ZSC8</accession>